<dbReference type="Proteomes" id="UP000327148">
    <property type="component" value="Unassembled WGS sequence"/>
</dbReference>
<evidence type="ECO:0000256" key="3">
    <source>
        <dbReference type="ARBA" id="ARBA00022729"/>
    </source>
</evidence>
<dbReference type="PANTHER" id="PTHR43143">
    <property type="entry name" value="METALLOPHOSPHOESTERASE, CALCINEURIN SUPERFAMILY"/>
    <property type="match status" value="1"/>
</dbReference>
<keyword evidence="3" id="KW-0732">Signal</keyword>
<keyword evidence="6" id="KW-0472">Membrane</keyword>
<evidence type="ECO:0000256" key="6">
    <source>
        <dbReference type="SAM" id="Phobius"/>
    </source>
</evidence>
<evidence type="ECO:0000259" key="7">
    <source>
        <dbReference type="PROSITE" id="PS50847"/>
    </source>
</evidence>
<accession>A0A5N1GGP0</accession>
<protein>
    <submittedName>
        <fullName evidence="8">LPXTG cell wall anchor domain-containing protein</fullName>
    </submittedName>
</protein>
<feature type="region of interest" description="Disordered" evidence="5">
    <location>
        <begin position="68"/>
        <end position="90"/>
    </location>
</feature>
<dbReference type="NCBIfam" id="TIGR01167">
    <property type="entry name" value="LPXTG_anchor"/>
    <property type="match status" value="1"/>
</dbReference>
<dbReference type="InterPro" id="IPR004843">
    <property type="entry name" value="Calcineurin-like_PHP"/>
</dbReference>
<keyword evidence="2" id="KW-0964">Secreted</keyword>
<reference evidence="8 9" key="1">
    <citation type="submission" date="2019-09" db="EMBL/GenBank/DDBJ databases">
        <title>Draft genome sequence assemblies of isolates from the urinary tract.</title>
        <authorList>
            <person name="Mores C.R."/>
            <person name="Putonti C."/>
            <person name="Wolfe A.J."/>
        </authorList>
    </citation>
    <scope>NUCLEOTIDE SEQUENCE [LARGE SCALE GENOMIC DNA]</scope>
    <source>
        <strain evidence="8 9">UMB623</strain>
    </source>
</reference>
<dbReference type="Gene3D" id="3.60.21.10">
    <property type="match status" value="1"/>
</dbReference>
<evidence type="ECO:0000256" key="4">
    <source>
        <dbReference type="ARBA" id="ARBA00023088"/>
    </source>
</evidence>
<sequence>MTNDMEGSNSMKKLPVAKHLLFSSAVLCAFVSAGQVTVEAAETAEAKQSQPVEGLATDQEAVKVSDQIAQEAPLKTQENISSATDSREQINDQDPTFEQVVTPVKETEIPTTVEAGQEPGSRFSLAILPDTQFYSRYATEAEGDQFNAAYGSEPFAAQTQWIADHADDYGIAMTLHVGDVVDQANKPAQWQVASEAMEILEANQEPYLIIAGNHDIGGQPLENGQRPYYGYYTDVFPSERAQKNATFQGRGPNDAHEYHIFNVDGQDFLVLGLSWGAEGAELDWAEAVLKENPETPTILVSHQLINNDTVTSQALKTPFGEVIWDRLIAPYDQVFLTYNGHHHGASRVKRTNDFGNPVYQILTDQQMAYMGGNGYMALTEFDLTNGKIHQTTFSPWVPTKDKETLNGYDQVFLTDDGASFTFDFDFKGRFPNLQVGPADDPSYSSQLRNYYSENYQAPQPVDQERPTSEDDYPVVEGTVAHWRIAGEDGQAVAVGEALVDISNPANNFYRAPLNEGNLEGAVLEDVTWSSDHHPLSSNAGSIRFENGSRPTADNPHHRASYFRTKDGAPINLENFENGYTFETFIKFDPEYNPDGVNDWMQWLVREGQRQNIPGYVGTEGEEPPFAWAFSNLSEVQFSFVDQQTPEATEGSAWSGEIVDLSDWYHLAVVNDPETKTLTMYVNGVPVLRNATDTVGLADDNGQPWRLGGSFYGGQGEHGFIGWIGETRLVDRPLQAKDWLTSRATKADNQPTNTGGTTGTGTPSKPNHPSDRPGQSGTVTQPGSSVKPVSTGSSESSQTSQGQTEAKPGQDQNADQAGAQNSGQASQPEKGKAKPEQVKAATARQTSNKPTAANGSSQTKTSSGSARSKKAASSLPQTGASTSLGAVSFGLSLIGLGVALGFRKRQ</sequence>
<dbReference type="Pfam" id="PF13385">
    <property type="entry name" value="Laminin_G_3"/>
    <property type="match status" value="1"/>
</dbReference>
<dbReference type="PROSITE" id="PS50847">
    <property type="entry name" value="GRAM_POS_ANCHORING"/>
    <property type="match status" value="1"/>
</dbReference>
<name>A0A5N1GGP0_9LACT</name>
<dbReference type="InterPro" id="IPR051918">
    <property type="entry name" value="STPP_CPPED1"/>
</dbReference>
<feature type="compositionally biased region" description="Polar residues" evidence="5">
    <location>
        <begin position="741"/>
        <end position="750"/>
    </location>
</feature>
<evidence type="ECO:0000313" key="8">
    <source>
        <dbReference type="EMBL" id="KAA9300125.1"/>
    </source>
</evidence>
<feature type="compositionally biased region" description="Low complexity" evidence="5">
    <location>
        <begin position="859"/>
        <end position="873"/>
    </location>
</feature>
<feature type="compositionally biased region" description="Polar residues" evidence="5">
    <location>
        <begin position="762"/>
        <end position="787"/>
    </location>
</feature>
<dbReference type="InterPro" id="IPR013320">
    <property type="entry name" value="ConA-like_dom_sf"/>
</dbReference>
<feature type="domain" description="Gram-positive cocci surface proteins LPxTG" evidence="7">
    <location>
        <begin position="874"/>
        <end position="905"/>
    </location>
</feature>
<evidence type="ECO:0000256" key="2">
    <source>
        <dbReference type="ARBA" id="ARBA00022525"/>
    </source>
</evidence>
<dbReference type="EMBL" id="VYWO01000006">
    <property type="protein sequence ID" value="KAA9300125.1"/>
    <property type="molecule type" value="Genomic_DNA"/>
</dbReference>
<gene>
    <name evidence="8" type="ORF">F6I03_08170</name>
</gene>
<dbReference type="SUPFAM" id="SSF56300">
    <property type="entry name" value="Metallo-dependent phosphatases"/>
    <property type="match status" value="1"/>
</dbReference>
<dbReference type="Pfam" id="PF00746">
    <property type="entry name" value="Gram_pos_anchor"/>
    <property type="match status" value="1"/>
</dbReference>
<evidence type="ECO:0000313" key="9">
    <source>
        <dbReference type="Proteomes" id="UP000327148"/>
    </source>
</evidence>
<feature type="compositionally biased region" description="Low complexity" evidence="5">
    <location>
        <begin position="789"/>
        <end position="826"/>
    </location>
</feature>
<dbReference type="InterPro" id="IPR019931">
    <property type="entry name" value="LPXTG_anchor"/>
</dbReference>
<keyword evidence="1" id="KW-0134">Cell wall</keyword>
<evidence type="ECO:0000256" key="5">
    <source>
        <dbReference type="SAM" id="MobiDB-lite"/>
    </source>
</evidence>
<comment type="caution">
    <text evidence="8">The sequence shown here is derived from an EMBL/GenBank/DDBJ whole genome shotgun (WGS) entry which is preliminary data.</text>
</comment>
<dbReference type="Pfam" id="PF00149">
    <property type="entry name" value="Metallophos"/>
    <property type="match status" value="1"/>
</dbReference>
<dbReference type="GO" id="GO:0016787">
    <property type="term" value="F:hydrolase activity"/>
    <property type="evidence" value="ECO:0007669"/>
    <property type="project" value="InterPro"/>
</dbReference>
<dbReference type="Gene3D" id="2.60.120.200">
    <property type="match status" value="1"/>
</dbReference>
<feature type="compositionally biased region" description="Polar residues" evidence="5">
    <location>
        <begin position="842"/>
        <end position="858"/>
    </location>
</feature>
<organism evidence="8 9">
    <name type="scientific">Aerococcus sanguinicola</name>
    <dbReference type="NCBI Taxonomy" id="119206"/>
    <lineage>
        <taxon>Bacteria</taxon>
        <taxon>Bacillati</taxon>
        <taxon>Bacillota</taxon>
        <taxon>Bacilli</taxon>
        <taxon>Lactobacillales</taxon>
        <taxon>Aerococcaceae</taxon>
        <taxon>Aerococcus</taxon>
    </lineage>
</organism>
<dbReference type="PANTHER" id="PTHR43143:SF5">
    <property type="entry name" value="SECRETED PROTEIN"/>
    <property type="match status" value="1"/>
</dbReference>
<dbReference type="OrthoDB" id="9772095at2"/>
<evidence type="ECO:0000256" key="1">
    <source>
        <dbReference type="ARBA" id="ARBA00022512"/>
    </source>
</evidence>
<proteinExistence type="predicted"/>
<feature type="transmembrane region" description="Helical" evidence="6">
    <location>
        <begin position="882"/>
        <end position="901"/>
    </location>
</feature>
<dbReference type="AlphaFoldDB" id="A0A5N1GGP0"/>
<keyword evidence="6" id="KW-0812">Transmembrane</keyword>
<dbReference type="InterPro" id="IPR029052">
    <property type="entry name" value="Metallo-depent_PP-like"/>
</dbReference>
<feature type="region of interest" description="Disordered" evidence="5">
    <location>
        <begin position="740"/>
        <end position="882"/>
    </location>
</feature>
<dbReference type="SUPFAM" id="SSF49899">
    <property type="entry name" value="Concanavalin A-like lectins/glucanases"/>
    <property type="match status" value="1"/>
</dbReference>
<keyword evidence="4" id="KW-0572">Peptidoglycan-anchor</keyword>
<keyword evidence="6" id="KW-1133">Transmembrane helix</keyword>